<sequence>MDNCELSKVSMFNVFKLSIKFFLFEEYSSKIEDS</sequence>
<reference evidence="1" key="1">
    <citation type="journal article" date="2020" name="Nature">
        <title>Giant virus diversity and host interactions through global metagenomics.</title>
        <authorList>
            <person name="Schulz F."/>
            <person name="Roux S."/>
            <person name="Paez-Espino D."/>
            <person name="Jungbluth S."/>
            <person name="Walsh D.A."/>
            <person name="Denef V.J."/>
            <person name="McMahon K.D."/>
            <person name="Konstantinidis K.T."/>
            <person name="Eloe-Fadrosh E.A."/>
            <person name="Kyrpides N.C."/>
            <person name="Woyke T."/>
        </authorList>
    </citation>
    <scope>NUCLEOTIDE SEQUENCE</scope>
    <source>
        <strain evidence="1">GVMAG-M-3300009182-67</strain>
    </source>
</reference>
<organism evidence="1">
    <name type="scientific">viral metagenome</name>
    <dbReference type="NCBI Taxonomy" id="1070528"/>
    <lineage>
        <taxon>unclassified sequences</taxon>
        <taxon>metagenomes</taxon>
        <taxon>organismal metagenomes</taxon>
    </lineage>
</organism>
<evidence type="ECO:0000313" key="1">
    <source>
        <dbReference type="EMBL" id="QHS85147.1"/>
    </source>
</evidence>
<accession>A0A6C0AYR6</accession>
<name>A0A6C0AYR6_9ZZZZ</name>
<dbReference type="AlphaFoldDB" id="A0A6C0AYR6"/>
<protein>
    <submittedName>
        <fullName evidence="1">Uncharacterized protein</fullName>
    </submittedName>
</protein>
<dbReference type="EMBL" id="MN739041">
    <property type="protein sequence ID" value="QHS85147.1"/>
    <property type="molecule type" value="Genomic_DNA"/>
</dbReference>
<proteinExistence type="predicted"/>